<reference evidence="2 3" key="1">
    <citation type="submission" date="2021-01" db="EMBL/GenBank/DDBJ databases">
        <title>FDA dAtabase for Regulatory Grade micrObial Sequences (FDA-ARGOS): Supporting development and validation of Infectious Disease Dx tests.</title>
        <authorList>
            <person name="Sproer C."/>
            <person name="Gronow S."/>
            <person name="Severitt S."/>
            <person name="Schroder I."/>
            <person name="Tallon L."/>
            <person name="Sadzewicz L."/>
            <person name="Zhao X."/>
            <person name="Boylan J."/>
            <person name="Ott S."/>
            <person name="Bowen H."/>
            <person name="Vavikolanu K."/>
            <person name="Mehta A."/>
            <person name="Aluvathingal J."/>
            <person name="Nadendla S."/>
            <person name="Lowell S."/>
            <person name="Myers T."/>
            <person name="Yan Y."/>
            <person name="Sichtig H."/>
        </authorList>
    </citation>
    <scope>NUCLEOTIDE SEQUENCE [LARGE SCALE GENOMIC DNA]</scope>
    <source>
        <strain evidence="2 3">FDAARGOS_1131</strain>
    </source>
</reference>
<dbReference type="EMBL" id="CP068108">
    <property type="protein sequence ID" value="QQT99647.1"/>
    <property type="molecule type" value="Genomic_DNA"/>
</dbReference>
<keyword evidence="1" id="KW-0732">Signal</keyword>
<dbReference type="InterPro" id="IPR025396">
    <property type="entry name" value="DUF4302"/>
</dbReference>
<name>A0A9Q6Z2W8_MYROD</name>
<dbReference type="GeneID" id="93529168"/>
<sequence>MKNIKRYLKIVGGSLVVLIAASGTLTSCQNNDNDIYDQDPIIRLREAKAKLKNHLTTESDNGWIATFRPDGGVMLGEFNLWFDFEDDFSVNIKSDFNLGDLNAQESEYNFTMLRTFALSFPLHNKVHDFTQGFYLDIDGKESLYNNRSDIEFLFNDYLANGDVETVGFMTNQKVVFRKATAEEKAFRFDDQWAVYNKLETMRNVTLIQDGRSKRLNFEPMPGMRAAYIGKIVSQNGQKSISEVLTDTGAVTFAANLETDEVILKPALELENGLTIDKLIWIGSAYYGEADENNSILIRP</sequence>
<evidence type="ECO:0000313" key="3">
    <source>
        <dbReference type="Proteomes" id="UP000596202"/>
    </source>
</evidence>
<protein>
    <submittedName>
        <fullName evidence="2">DUF4302 domain-containing protein</fullName>
    </submittedName>
</protein>
<feature type="signal peptide" evidence="1">
    <location>
        <begin position="1"/>
        <end position="27"/>
    </location>
</feature>
<dbReference type="OrthoDB" id="1150854at2"/>
<gene>
    <name evidence="2" type="ORF">I6I88_15930</name>
</gene>
<evidence type="ECO:0000256" key="1">
    <source>
        <dbReference type="SAM" id="SignalP"/>
    </source>
</evidence>
<evidence type="ECO:0000313" key="2">
    <source>
        <dbReference type="EMBL" id="QQT99647.1"/>
    </source>
</evidence>
<dbReference type="AlphaFoldDB" id="A0A9Q6Z2W8"/>
<dbReference type="Proteomes" id="UP000596202">
    <property type="component" value="Chromosome"/>
</dbReference>
<organism evidence="2 3">
    <name type="scientific">Myroides odoratus</name>
    <name type="common">Flavobacterium odoratum</name>
    <dbReference type="NCBI Taxonomy" id="256"/>
    <lineage>
        <taxon>Bacteria</taxon>
        <taxon>Pseudomonadati</taxon>
        <taxon>Bacteroidota</taxon>
        <taxon>Flavobacteriia</taxon>
        <taxon>Flavobacteriales</taxon>
        <taxon>Flavobacteriaceae</taxon>
        <taxon>Myroides</taxon>
    </lineage>
</organism>
<proteinExistence type="predicted"/>
<dbReference type="Pfam" id="PF14135">
    <property type="entry name" value="DUF4302"/>
    <property type="match status" value="1"/>
</dbReference>
<accession>A0A9Q6Z2W8</accession>
<dbReference type="PROSITE" id="PS51257">
    <property type="entry name" value="PROKAR_LIPOPROTEIN"/>
    <property type="match status" value="1"/>
</dbReference>
<dbReference type="RefSeq" id="WP_002987846.1">
    <property type="nucleotide sequence ID" value="NZ_CP068108.1"/>
</dbReference>
<feature type="chain" id="PRO_5040123601" evidence="1">
    <location>
        <begin position="28"/>
        <end position="299"/>
    </location>
</feature>